<protein>
    <submittedName>
        <fullName evidence="2">Uncharacterized protein</fullName>
    </submittedName>
</protein>
<dbReference type="Proteomes" id="UP000041254">
    <property type="component" value="Unassembled WGS sequence"/>
</dbReference>
<keyword evidence="3" id="KW-1185">Reference proteome</keyword>
<dbReference type="VEuPathDB" id="CryptoDB:Vbra_22690"/>
<organism evidence="2 3">
    <name type="scientific">Vitrella brassicaformis (strain CCMP3155)</name>
    <dbReference type="NCBI Taxonomy" id="1169540"/>
    <lineage>
        <taxon>Eukaryota</taxon>
        <taxon>Sar</taxon>
        <taxon>Alveolata</taxon>
        <taxon>Colpodellida</taxon>
        <taxon>Vitrellaceae</taxon>
        <taxon>Vitrella</taxon>
    </lineage>
</organism>
<dbReference type="AlphaFoldDB" id="A0A0G4G6K7"/>
<evidence type="ECO:0000313" key="3">
    <source>
        <dbReference type="Proteomes" id="UP000041254"/>
    </source>
</evidence>
<gene>
    <name evidence="2" type="ORF">Vbra_22690</name>
</gene>
<feature type="region of interest" description="Disordered" evidence="1">
    <location>
        <begin position="498"/>
        <end position="520"/>
    </location>
</feature>
<accession>A0A0G4G6K7</accession>
<sequence>MRKKAQSDYPPSAPLSLRHLLLGMLAVDNVSTNALVPILHRIPAVVDHLTGILREPPATADLQELQQRQPAPTITNEASSIACEQLRMIDLGHTLTAKPTTHPAPATIGRLPILVCVDKEDQQEDENVWTITPHHHAPEFSVMLTKTWADQRAKRRAEQASGAAMVTRDGWDTMCGLTDEAKVDELEAITVAAEGRQSAGEGSRPFVGQLLSTFYIGGLIKNLHAAHSFASEGEEYVRMAIENSLSWADRLQDVIPPPAQSSASAAPKPPSLFQRREACMEWGREVGVMMRELVLDCVRPMPEERMKRLPQGLVTMDEQLMQMKERILDAHWEVRVNEEDQTPVLGAALPSPPSGFITQHGGGNNASILTTTDALDSIWKTMPIKEHTCLSEVEEFKWLALCQKRRVMEAGTAKCEELGIPEGHRPFLPVLAAHTDVDGATAMFKSPPANNVPIAQQEVAAMQRVFAIRMPKLDMTKYGDFKDIAAKCAAITKAVSRRADLHRPKHPGPAQGGRPHPRVEKAVQDEWKEPVQSYYKYPADCDIKTNSCTYAVYAPEFSVMLTKTWADQRAKRRAEQASGAAMVTRDGWDTMCGLTDEAKVDELEGKTRDMLGDMKTRGLYVEEGGQAKMWVSEAANLFALGLEGLSVLVGESDYPPSAPLSLRHLLLGMLAVDNVSTNALVPILHRIPAVVDHLTGILREPPATADLQELQQRQPAPTITNEASSIACEQLRMIDLGHTLTAKPTTHPAPATIGRLPILVCVDKEDQQEDENVWTITPHHHAPEFSVMLTKTWADQRAKRRAEQASGAAMVTRDGWDTMCGLTDEAKVDELEAITVAAEGRQSAGGRQRYVCVQDGSVSDELVLDSQMWDDLAEKFVPFILDKNVIIGKANRLKVSRHISITTSANTNTTPHRRLPCRSFTFVGGAGEGSRPFVGQLLSTFYIGGLIKNLHAAHSFASEGEEYVRMAIENSLSWADRLQDVIPPPAQSSASAALKPPSLFQRRETCMEWGREVGVMMRELVVDCVRPMPEERMERLPQGLVTVDEQLMQMEDRVGESLPSIAAYILYRPVMFALSILCGSVVSVTDPLSGTLNLAVGVLD</sequence>
<dbReference type="EMBL" id="CDMY01000579">
    <property type="protein sequence ID" value="CEM24101.1"/>
    <property type="molecule type" value="Genomic_DNA"/>
</dbReference>
<name>A0A0G4G6K7_VITBC</name>
<dbReference type="InParanoid" id="A0A0G4G6K7"/>
<reference evidence="2 3" key="1">
    <citation type="submission" date="2014-11" db="EMBL/GenBank/DDBJ databases">
        <authorList>
            <person name="Zhu J."/>
            <person name="Qi W."/>
            <person name="Song R."/>
        </authorList>
    </citation>
    <scope>NUCLEOTIDE SEQUENCE [LARGE SCALE GENOMIC DNA]</scope>
</reference>
<proteinExistence type="predicted"/>
<evidence type="ECO:0000313" key="2">
    <source>
        <dbReference type="EMBL" id="CEM24101.1"/>
    </source>
</evidence>
<evidence type="ECO:0000256" key="1">
    <source>
        <dbReference type="SAM" id="MobiDB-lite"/>
    </source>
</evidence>